<accession>A0A1B6MQK4</accession>
<feature type="compositionally biased region" description="Polar residues" evidence="1">
    <location>
        <begin position="406"/>
        <end position="416"/>
    </location>
</feature>
<feature type="region of interest" description="Disordered" evidence="1">
    <location>
        <begin position="318"/>
        <end position="369"/>
    </location>
</feature>
<feature type="non-terminal residue" evidence="2">
    <location>
        <position position="1058"/>
    </location>
</feature>
<dbReference type="AlphaFoldDB" id="A0A1B6MQK4"/>
<name>A0A1B6MQK4_9HEMI</name>
<feature type="region of interest" description="Disordered" evidence="1">
    <location>
        <begin position="386"/>
        <end position="430"/>
    </location>
</feature>
<sequence>LSTIFFYKFIIIFLDRSFKTTFESSKAHSTSTENLALIPTISNDGPLMPDNEQKVQTTLSKPSTPLKVVDEMVKEILERRISMQLLNKSKDESLLESKTVIDREELTENKVCHTSFTSDDDDIIIIDDDEELPCSQIFDFKEEQQDEIDSPLEAQVDVEDGFDEEDHVEIDELSDTDSADEWFQKLSQSQVEGLDSDNDYDDEYDVDDEDHYENDNATRRVHDENDQAELNYEDFTTFQATSEKDITKESNQNLHVGDKQKAECDMAVVQSDVIFSAEDDNIRKISKDSQKKAMQNEPGIKIKSAGFKRTCSDLSLEDDHIRKSLRTTNNTDHEIDDQFSEIIISNQRLGSKRKLPESSDEEDKDSVESMQKVSILNYQDINDEQTNVNLEEIRDSKSNKKRVKTDSNSSSNNYQSKIEKHLKKEKNQERVLPLELNSSSDSDLEISAQKWFTNHVSKQNDNVVKEDPKTDSGSLPHWKAIELMALKEIDEKANSLRKAALLTRCIPEIVRSERIEKGVVIENEKPHSLFDIEAHIEINTITKVCNKEVSSGLPQIANGSIATLEISNENKNKSDETIENILKVAPILSSISDKLDAVSKKISASHKKKPVQIVDAKALQIRKKKATILEPKKELIEKNQQILKPISTSDRKALRKEKLKGLYDSRKDTSTAGEKPKSQNTAKNTTKVTSKSRNELFLDTFVSKDNTSNDQTSDKDARGMKSNKLSSFKIPRRPSQADDSSSVTSTIKPDLNSALVQQENIPEIITSTNEDGNLVDQILSSTLSNASRNKCKNRISHLPSRAVSGVENEEPLLIKPLPANWQFSVNNSGFKPIINTKRKDRSQLQKVKFQLPGDSSNVVYVGVKEIEIEENASLNRVRKNTVAKHDQPPQKKKPQNTAKSISYFKETIHCICTWNCVWFSEKDKCQGEPFVYKGKLYVVTDEFLNYSHYRQAMFPLMLYQLWQSVCKQHDILLNRIRPFTIEILHVSREPVEDTFRPPQEKNEIKTLNKLDCQVLLEDRNQANAPRPGDLVVLDVQVVDKEGKVKDARQLRQRILAYL</sequence>
<feature type="compositionally biased region" description="Basic and acidic residues" evidence="1">
    <location>
        <begin position="659"/>
        <end position="677"/>
    </location>
</feature>
<feature type="region of interest" description="Disordered" evidence="1">
    <location>
        <begin position="657"/>
        <end position="746"/>
    </location>
</feature>
<feature type="non-terminal residue" evidence="2">
    <location>
        <position position="1"/>
    </location>
</feature>
<evidence type="ECO:0000313" key="2">
    <source>
        <dbReference type="EMBL" id="JAT38189.1"/>
    </source>
</evidence>
<dbReference type="EMBL" id="GEBQ01001788">
    <property type="protein sequence ID" value="JAT38189.1"/>
    <property type="molecule type" value="Transcribed_RNA"/>
</dbReference>
<organism evidence="2">
    <name type="scientific">Graphocephala atropunctata</name>
    <dbReference type="NCBI Taxonomy" id="36148"/>
    <lineage>
        <taxon>Eukaryota</taxon>
        <taxon>Metazoa</taxon>
        <taxon>Ecdysozoa</taxon>
        <taxon>Arthropoda</taxon>
        <taxon>Hexapoda</taxon>
        <taxon>Insecta</taxon>
        <taxon>Pterygota</taxon>
        <taxon>Neoptera</taxon>
        <taxon>Paraneoptera</taxon>
        <taxon>Hemiptera</taxon>
        <taxon>Auchenorrhyncha</taxon>
        <taxon>Membracoidea</taxon>
        <taxon>Cicadellidae</taxon>
        <taxon>Cicadellinae</taxon>
        <taxon>Cicadellini</taxon>
        <taxon>Graphocephala</taxon>
    </lineage>
</organism>
<feature type="compositionally biased region" description="Polar residues" evidence="1">
    <location>
        <begin position="737"/>
        <end position="746"/>
    </location>
</feature>
<gene>
    <name evidence="2" type="ORF">g.20389</name>
</gene>
<feature type="compositionally biased region" description="Polar residues" evidence="1">
    <location>
        <begin position="678"/>
        <end position="691"/>
    </location>
</feature>
<proteinExistence type="predicted"/>
<evidence type="ECO:0000256" key="1">
    <source>
        <dbReference type="SAM" id="MobiDB-lite"/>
    </source>
</evidence>
<reference evidence="2" key="1">
    <citation type="submission" date="2015-11" db="EMBL/GenBank/DDBJ databases">
        <title>De novo transcriptome assembly of four potential Pierce s Disease insect vectors from Arizona vineyards.</title>
        <authorList>
            <person name="Tassone E.E."/>
        </authorList>
    </citation>
    <scope>NUCLEOTIDE SEQUENCE</scope>
</reference>
<feature type="region of interest" description="Disordered" evidence="1">
    <location>
        <begin position="879"/>
        <end position="898"/>
    </location>
</feature>
<protein>
    <submittedName>
        <fullName evidence="2">Uncharacterized protein</fullName>
    </submittedName>
</protein>